<comment type="caution">
    <text evidence="1">The sequence shown here is derived from an EMBL/GenBank/DDBJ whole genome shotgun (WGS) entry which is preliminary data.</text>
</comment>
<evidence type="ECO:0000313" key="1">
    <source>
        <dbReference type="EMBL" id="MBB4149807.1"/>
    </source>
</evidence>
<dbReference type="Proteomes" id="UP000590524">
    <property type="component" value="Unassembled WGS sequence"/>
</dbReference>
<accession>A0A7W6LTD9</accession>
<dbReference type="AlphaFoldDB" id="A0A7W6LTD9"/>
<name>A0A7W6LTD9_9SPHN</name>
<sequence length="71" mass="7715">MTVPPVIRERHDRFASAGDNGPTATPDMLELCDWLLLALEPGEALALVHRGYLQHSGLLGYIRSSGSRATI</sequence>
<keyword evidence="2" id="KW-1185">Reference proteome</keyword>
<dbReference type="EMBL" id="JACIEU010000015">
    <property type="protein sequence ID" value="MBB4149807.1"/>
    <property type="molecule type" value="Genomic_DNA"/>
</dbReference>
<gene>
    <name evidence="1" type="ORF">GGQ90_003601</name>
</gene>
<proteinExistence type="predicted"/>
<organism evidence="1 2">
    <name type="scientific">Sphingobium scionense</name>
    <dbReference type="NCBI Taxonomy" id="1404341"/>
    <lineage>
        <taxon>Bacteria</taxon>
        <taxon>Pseudomonadati</taxon>
        <taxon>Pseudomonadota</taxon>
        <taxon>Alphaproteobacteria</taxon>
        <taxon>Sphingomonadales</taxon>
        <taxon>Sphingomonadaceae</taxon>
        <taxon>Sphingobium</taxon>
    </lineage>
</organism>
<protein>
    <submittedName>
        <fullName evidence="1">Uncharacterized protein</fullName>
    </submittedName>
</protein>
<reference evidence="1 2" key="1">
    <citation type="submission" date="2020-08" db="EMBL/GenBank/DDBJ databases">
        <title>Genomic Encyclopedia of Type Strains, Phase IV (KMG-IV): sequencing the most valuable type-strain genomes for metagenomic binning, comparative biology and taxonomic classification.</title>
        <authorList>
            <person name="Goeker M."/>
        </authorList>
    </citation>
    <scope>NUCLEOTIDE SEQUENCE [LARGE SCALE GENOMIC DNA]</scope>
    <source>
        <strain evidence="1 2">DSM 19371</strain>
    </source>
</reference>
<dbReference type="RefSeq" id="WP_188083303.1">
    <property type="nucleotide sequence ID" value="NZ_JACIEU010000015.1"/>
</dbReference>
<evidence type="ECO:0000313" key="2">
    <source>
        <dbReference type="Proteomes" id="UP000590524"/>
    </source>
</evidence>